<dbReference type="InterPro" id="IPR008284">
    <property type="entry name" value="MoCF_biosynth_CS"/>
</dbReference>
<comment type="similarity">
    <text evidence="4 10">Belongs to the MoeA family.</text>
</comment>
<sequence length="647" mass="70503">MVEGFGRRKTMRKIYLEDTPLQDAQKKIVDSVRFSPQVEIIPTREALGRVTAEPIYAKVSMPNFHASAMDGVAVKAEMTYGADEQHPVRLKRGEGYIEVDTGDPIPDGFDAIIMIENIHQIDDETIEILEAVAPWQHIRPIGEDVVVGEVIIPDRFKLRPVDLGALLAGGNVTVPVLRKPRVVIIPTGSELIEPSDTVAEGEIIEFNGAVFAAYLQEWGAEPIYHGIVPDDYAMIRDAVKTAVQDADLVLLNAGSSAGREDFTVHIVEELGEVLTHGVATRPGKPVVVGMVDGKPVIGLPGYPVSAYLNLEWFARMLVHHYYGLLEPQRPRVKATLGRRVVSVMGAEDFIRVTIGCIDGQYIANPLTRAAGVTMSMVRADGLLRIPPGDLGYEQGESVEIELYRPLEQIQNTIVATGSHDLTMDVLHSLLRKTNPERFLVSSHVGSMGGILAIQKGEAHAAGVHLFDEATGTYNLPFVQKYLRGQDVALIQLVYRQQGWIVKPGNPKGISSVHDLVKPGITYINRQRGAGTRLLFDYLLAQEGLDREQIYGYSREAVSHLSVAAAVAGGTADAGLGIYSVAASMGLDFIPVSEERYDLLLSGSFLRSAQGEELLSCIRSEAFAREVEALGGYSCRDAGKIVYAMSAD</sequence>
<evidence type="ECO:0000313" key="12">
    <source>
        <dbReference type="EMBL" id="EST55172.1"/>
    </source>
</evidence>
<organism evidence="12 13">
    <name type="scientific">Brevibacillus panacihumi W25</name>
    <dbReference type="NCBI Taxonomy" id="1408254"/>
    <lineage>
        <taxon>Bacteria</taxon>
        <taxon>Bacillati</taxon>
        <taxon>Bacillota</taxon>
        <taxon>Bacilli</taxon>
        <taxon>Bacillales</taxon>
        <taxon>Paenibacillaceae</taxon>
        <taxon>Brevibacillus</taxon>
    </lineage>
</organism>
<dbReference type="InterPro" id="IPR036688">
    <property type="entry name" value="MoeA_C_domain_IV_sf"/>
</dbReference>
<dbReference type="InterPro" id="IPR036425">
    <property type="entry name" value="MoaB/Mog-like_dom_sf"/>
</dbReference>
<comment type="pathway">
    <text evidence="3 10">Cofactor biosynthesis; molybdopterin biosynthesis.</text>
</comment>
<dbReference type="Gene3D" id="3.90.105.10">
    <property type="entry name" value="Molybdopterin biosynthesis moea protein, domain 2"/>
    <property type="match status" value="1"/>
</dbReference>
<evidence type="ECO:0000256" key="3">
    <source>
        <dbReference type="ARBA" id="ARBA00005046"/>
    </source>
</evidence>
<dbReference type="SUPFAM" id="SSF53850">
    <property type="entry name" value="Periplasmic binding protein-like II"/>
    <property type="match status" value="1"/>
</dbReference>
<dbReference type="PATRIC" id="fig|1408254.3.peg.1654"/>
<evidence type="ECO:0000256" key="10">
    <source>
        <dbReference type="RuleBase" id="RU365090"/>
    </source>
</evidence>
<dbReference type="eggNOG" id="COG0303">
    <property type="taxonomic scope" value="Bacteria"/>
</dbReference>
<dbReference type="STRING" id="1408254.T458_08355"/>
<dbReference type="InterPro" id="IPR005111">
    <property type="entry name" value="MoeA_C_domain_IV"/>
</dbReference>
<name>V6MA90_9BACL</name>
<dbReference type="Gene3D" id="2.170.190.11">
    <property type="entry name" value="Molybdopterin biosynthesis moea protein, domain 3"/>
    <property type="match status" value="1"/>
</dbReference>
<dbReference type="eggNOG" id="COG1910">
    <property type="taxonomic scope" value="Bacteria"/>
</dbReference>
<dbReference type="GO" id="GO:0061599">
    <property type="term" value="F:molybdopterin molybdotransferase activity"/>
    <property type="evidence" value="ECO:0007669"/>
    <property type="project" value="UniProtKB-UniRule"/>
</dbReference>
<keyword evidence="10" id="KW-0479">Metal-binding</keyword>
<dbReference type="Gene3D" id="2.40.340.10">
    <property type="entry name" value="MoeA, C-terminal, domain IV"/>
    <property type="match status" value="1"/>
</dbReference>
<comment type="caution">
    <text evidence="12">The sequence shown here is derived from an EMBL/GenBank/DDBJ whole genome shotgun (WGS) entry which is preliminary data.</text>
</comment>
<dbReference type="SUPFAM" id="SSF63882">
    <property type="entry name" value="MoeA N-terminal region -like"/>
    <property type="match status" value="1"/>
</dbReference>
<keyword evidence="13" id="KW-1185">Reference proteome</keyword>
<keyword evidence="7 10" id="KW-0500">Molybdenum</keyword>
<evidence type="ECO:0000256" key="1">
    <source>
        <dbReference type="ARBA" id="ARBA00002901"/>
    </source>
</evidence>
<comment type="function">
    <text evidence="1 10">Catalyzes the insertion of molybdate into adenylated molybdopterin with the concomitant release of AMP.</text>
</comment>
<dbReference type="AlphaFoldDB" id="V6MA90"/>
<keyword evidence="10" id="KW-0808">Transferase</keyword>
<dbReference type="NCBIfam" id="NF011068">
    <property type="entry name" value="PRK14498.1"/>
    <property type="match status" value="1"/>
</dbReference>
<proteinExistence type="inferred from homology"/>
<dbReference type="Pfam" id="PF03453">
    <property type="entry name" value="MoeA_N"/>
    <property type="match status" value="1"/>
</dbReference>
<evidence type="ECO:0000256" key="9">
    <source>
        <dbReference type="ARBA" id="ARBA00047317"/>
    </source>
</evidence>
<keyword evidence="10" id="KW-0460">Magnesium</keyword>
<dbReference type="Proteomes" id="UP000017973">
    <property type="component" value="Unassembled WGS sequence"/>
</dbReference>
<dbReference type="SMART" id="SM00852">
    <property type="entry name" value="MoCF_biosynth"/>
    <property type="match status" value="1"/>
</dbReference>
<comment type="catalytic activity">
    <reaction evidence="9">
        <text>adenylyl-molybdopterin + molybdate = Mo-molybdopterin + AMP + H(+)</text>
        <dbReference type="Rhea" id="RHEA:35047"/>
        <dbReference type="ChEBI" id="CHEBI:15378"/>
        <dbReference type="ChEBI" id="CHEBI:36264"/>
        <dbReference type="ChEBI" id="CHEBI:62727"/>
        <dbReference type="ChEBI" id="CHEBI:71302"/>
        <dbReference type="ChEBI" id="CHEBI:456215"/>
        <dbReference type="EC" id="2.10.1.1"/>
    </reaction>
</comment>
<dbReference type="EC" id="2.10.1.1" evidence="5 10"/>
<comment type="function">
    <text evidence="2">May be involved in the biosynthesis of molybdopterin.</text>
</comment>
<dbReference type="InterPro" id="IPR024370">
    <property type="entry name" value="PBP_domain"/>
</dbReference>
<dbReference type="NCBIfam" id="TIGR00177">
    <property type="entry name" value="molyb_syn"/>
    <property type="match status" value="1"/>
</dbReference>
<evidence type="ECO:0000256" key="4">
    <source>
        <dbReference type="ARBA" id="ARBA00010763"/>
    </source>
</evidence>
<dbReference type="EMBL" id="AYJU01000012">
    <property type="protein sequence ID" value="EST55172.1"/>
    <property type="molecule type" value="Genomic_DNA"/>
</dbReference>
<evidence type="ECO:0000256" key="8">
    <source>
        <dbReference type="ARBA" id="ARBA00023150"/>
    </source>
</evidence>
<dbReference type="InterPro" id="IPR001453">
    <property type="entry name" value="MoaB/Mog_dom"/>
</dbReference>
<reference evidence="12 13" key="1">
    <citation type="journal article" date="2014" name="Genome Announc.">
        <title>Draft Genome Sequence of Brevibacillus panacihumi Strain W25, a Halotolerant Hydrocarbon-Degrading Bacterium.</title>
        <authorList>
            <person name="Wang X."/>
            <person name="Jin D."/>
            <person name="Zhou L."/>
            <person name="Wu L."/>
            <person name="An W."/>
            <person name="Chen Y."/>
            <person name="Zhao L."/>
        </authorList>
    </citation>
    <scope>NUCLEOTIDE SEQUENCE [LARGE SCALE GENOMIC DNA]</scope>
    <source>
        <strain evidence="12 13">W25</strain>
    </source>
</reference>
<dbReference type="GO" id="GO:0006777">
    <property type="term" value="P:Mo-molybdopterin cofactor biosynthetic process"/>
    <property type="evidence" value="ECO:0007669"/>
    <property type="project" value="UniProtKB-UniRule"/>
</dbReference>
<dbReference type="Pfam" id="PF12727">
    <property type="entry name" value="PBP_like"/>
    <property type="match status" value="1"/>
</dbReference>
<protein>
    <recommendedName>
        <fullName evidence="6 10">Molybdopterin molybdenumtransferase</fullName>
        <ecNumber evidence="5 10">2.10.1.1</ecNumber>
    </recommendedName>
</protein>
<dbReference type="PANTHER" id="PTHR10192">
    <property type="entry name" value="MOLYBDOPTERIN BIOSYNTHESIS PROTEIN"/>
    <property type="match status" value="1"/>
</dbReference>
<dbReference type="Gene3D" id="3.40.190.10">
    <property type="entry name" value="Periplasmic binding protein-like II"/>
    <property type="match status" value="1"/>
</dbReference>
<evidence type="ECO:0000256" key="5">
    <source>
        <dbReference type="ARBA" id="ARBA00013269"/>
    </source>
</evidence>
<dbReference type="UniPathway" id="UPA00344"/>
<feature type="domain" description="MoaB/Mog" evidence="11">
    <location>
        <begin position="183"/>
        <end position="320"/>
    </location>
</feature>
<dbReference type="CDD" id="cd00887">
    <property type="entry name" value="MoeA"/>
    <property type="match status" value="1"/>
</dbReference>
<dbReference type="InterPro" id="IPR038987">
    <property type="entry name" value="MoeA-like"/>
</dbReference>
<comment type="cofactor">
    <cofactor evidence="10">
        <name>Mg(2+)</name>
        <dbReference type="ChEBI" id="CHEBI:18420"/>
    </cofactor>
</comment>
<dbReference type="InterPro" id="IPR005110">
    <property type="entry name" value="MoeA_linker/N"/>
</dbReference>
<accession>V6MA90</accession>
<dbReference type="SUPFAM" id="SSF63867">
    <property type="entry name" value="MoeA C-terminal domain-like"/>
    <property type="match status" value="1"/>
</dbReference>
<evidence type="ECO:0000256" key="2">
    <source>
        <dbReference type="ARBA" id="ARBA00003487"/>
    </source>
</evidence>
<dbReference type="Gene3D" id="3.40.980.10">
    <property type="entry name" value="MoaB/Mog-like domain"/>
    <property type="match status" value="1"/>
</dbReference>
<gene>
    <name evidence="12" type="ORF">T458_08355</name>
</gene>
<evidence type="ECO:0000259" key="11">
    <source>
        <dbReference type="SMART" id="SM00852"/>
    </source>
</evidence>
<evidence type="ECO:0000313" key="13">
    <source>
        <dbReference type="Proteomes" id="UP000017973"/>
    </source>
</evidence>
<dbReference type="Pfam" id="PF03454">
    <property type="entry name" value="MoeA_C"/>
    <property type="match status" value="1"/>
</dbReference>
<dbReference type="InterPro" id="IPR036135">
    <property type="entry name" value="MoeA_linker/N_sf"/>
</dbReference>
<dbReference type="GO" id="GO:0005829">
    <property type="term" value="C:cytosol"/>
    <property type="evidence" value="ECO:0007669"/>
    <property type="project" value="TreeGrafter"/>
</dbReference>
<dbReference type="GO" id="GO:0046872">
    <property type="term" value="F:metal ion binding"/>
    <property type="evidence" value="ECO:0007669"/>
    <property type="project" value="UniProtKB-UniRule"/>
</dbReference>
<dbReference type="HOGENOM" id="CLU_010186_3_0_9"/>
<dbReference type="Pfam" id="PF00994">
    <property type="entry name" value="MoCF_biosynth"/>
    <property type="match status" value="1"/>
</dbReference>
<dbReference type="PROSITE" id="PS01079">
    <property type="entry name" value="MOCF_BIOSYNTHESIS_2"/>
    <property type="match status" value="1"/>
</dbReference>
<dbReference type="SUPFAM" id="SSF53218">
    <property type="entry name" value="Molybdenum cofactor biosynthesis proteins"/>
    <property type="match status" value="1"/>
</dbReference>
<keyword evidence="8 10" id="KW-0501">Molybdenum cofactor biosynthesis</keyword>
<evidence type="ECO:0000256" key="6">
    <source>
        <dbReference type="ARBA" id="ARBA00021108"/>
    </source>
</evidence>
<dbReference type="PANTHER" id="PTHR10192:SF16">
    <property type="entry name" value="MOLYBDOPTERIN MOLYBDENUMTRANSFERASE"/>
    <property type="match status" value="1"/>
</dbReference>
<evidence type="ECO:0000256" key="7">
    <source>
        <dbReference type="ARBA" id="ARBA00022505"/>
    </source>
</evidence>